<protein>
    <submittedName>
        <fullName evidence="1">Uncharacterized protein</fullName>
    </submittedName>
</protein>
<sequence length="40" mass="4259">MGVADVARSADGKPTMGLAIELFGTFSSIHPITAMRWPII</sequence>
<gene>
    <name evidence="1" type="ORF">GGR39_002025</name>
</gene>
<dbReference type="EMBL" id="JACIDY010000004">
    <property type="protein sequence ID" value="MBB3940368.1"/>
    <property type="molecule type" value="Genomic_DNA"/>
</dbReference>
<name>A0A7W6FYJ4_9SPHN</name>
<organism evidence="1 2">
    <name type="scientific">Novosphingobium fluoreni</name>
    <dbReference type="NCBI Taxonomy" id="1391222"/>
    <lineage>
        <taxon>Bacteria</taxon>
        <taxon>Pseudomonadati</taxon>
        <taxon>Pseudomonadota</taxon>
        <taxon>Alphaproteobacteria</taxon>
        <taxon>Sphingomonadales</taxon>
        <taxon>Sphingomonadaceae</taxon>
        <taxon>Novosphingobium</taxon>
    </lineage>
</organism>
<reference evidence="1 2" key="1">
    <citation type="submission" date="2020-08" db="EMBL/GenBank/DDBJ databases">
        <title>Genomic Encyclopedia of Type Strains, Phase IV (KMG-IV): sequencing the most valuable type-strain genomes for metagenomic binning, comparative biology and taxonomic classification.</title>
        <authorList>
            <person name="Goeker M."/>
        </authorList>
    </citation>
    <scope>NUCLEOTIDE SEQUENCE [LARGE SCALE GENOMIC DNA]</scope>
    <source>
        <strain evidence="1 2">DSM 27568</strain>
    </source>
</reference>
<dbReference type="Proteomes" id="UP000561459">
    <property type="component" value="Unassembled WGS sequence"/>
</dbReference>
<evidence type="ECO:0000313" key="2">
    <source>
        <dbReference type="Proteomes" id="UP000561459"/>
    </source>
</evidence>
<comment type="caution">
    <text evidence="1">The sequence shown here is derived from an EMBL/GenBank/DDBJ whole genome shotgun (WGS) entry which is preliminary data.</text>
</comment>
<dbReference type="RefSeq" id="WP_281374475.1">
    <property type="nucleotide sequence ID" value="NZ_JACIDY010000004.1"/>
</dbReference>
<keyword evidence="2" id="KW-1185">Reference proteome</keyword>
<evidence type="ECO:0000313" key="1">
    <source>
        <dbReference type="EMBL" id="MBB3940368.1"/>
    </source>
</evidence>
<accession>A0A7W6FYJ4</accession>
<proteinExistence type="predicted"/>
<dbReference type="AlphaFoldDB" id="A0A7W6FYJ4"/>